<dbReference type="Proteomes" id="UP000222056">
    <property type="component" value="Unassembled WGS sequence"/>
</dbReference>
<dbReference type="EMBL" id="FNWJ01000002">
    <property type="protein sequence ID" value="SEH14059.1"/>
    <property type="molecule type" value="Genomic_DNA"/>
</dbReference>
<evidence type="ECO:0000313" key="2">
    <source>
        <dbReference type="Proteomes" id="UP000222056"/>
    </source>
</evidence>
<protein>
    <submittedName>
        <fullName evidence="1">Glutaredoxin-like domain</fullName>
    </submittedName>
</protein>
<accession>A0A1H6FTA7</accession>
<dbReference type="Pfam" id="PF05768">
    <property type="entry name" value="Glrx-like"/>
    <property type="match status" value="1"/>
</dbReference>
<reference evidence="2" key="1">
    <citation type="submission" date="2016-10" db="EMBL/GenBank/DDBJ databases">
        <authorList>
            <person name="Varghese N."/>
            <person name="Submissions S."/>
        </authorList>
    </citation>
    <scope>NUCLEOTIDE SEQUENCE [LARGE SCALE GENOMIC DNA]</scope>
    <source>
        <strain evidence="2">ATCC 35263</strain>
    </source>
</reference>
<gene>
    <name evidence="1" type="ORF">SAMN02745716_1479</name>
</gene>
<dbReference type="RefSeq" id="WP_093117779.1">
    <property type="nucleotide sequence ID" value="NZ_FNWJ01000002.1"/>
</dbReference>
<dbReference type="Gene3D" id="3.40.30.10">
    <property type="entry name" value="Glutaredoxin"/>
    <property type="match status" value="1"/>
</dbReference>
<dbReference type="InterPro" id="IPR036249">
    <property type="entry name" value="Thioredoxin-like_sf"/>
</dbReference>
<organism evidence="1 2">
    <name type="scientific">Thermoleophilum album</name>
    <dbReference type="NCBI Taxonomy" id="29539"/>
    <lineage>
        <taxon>Bacteria</taxon>
        <taxon>Bacillati</taxon>
        <taxon>Actinomycetota</taxon>
        <taxon>Thermoleophilia</taxon>
        <taxon>Thermoleophilales</taxon>
        <taxon>Thermoleophilaceae</taxon>
        <taxon>Thermoleophilum</taxon>
    </lineage>
</organism>
<dbReference type="STRING" id="29539.SAMN02745716_1479"/>
<evidence type="ECO:0000313" key="1">
    <source>
        <dbReference type="EMBL" id="SEH14059.1"/>
    </source>
</evidence>
<dbReference type="OrthoDB" id="8779161at2"/>
<proteinExistence type="predicted"/>
<dbReference type="AlphaFoldDB" id="A0A1H6FTA7"/>
<dbReference type="SUPFAM" id="SSF52833">
    <property type="entry name" value="Thioredoxin-like"/>
    <property type="match status" value="1"/>
</dbReference>
<dbReference type="InterPro" id="IPR008554">
    <property type="entry name" value="Glutaredoxin-like"/>
</dbReference>
<keyword evidence="2" id="KW-1185">Reference proteome</keyword>
<sequence>MTGEELVFVGKAGCHLCLERAEWVRAAARSRGLRLVELDASLDPALERLYGRRVPVLLHRERVLAELDFGPDELASALDRLIA</sequence>
<name>A0A1H6FTA7_THEAL</name>